<dbReference type="EMBL" id="HACG01009537">
    <property type="protein sequence ID" value="CEK56402.1"/>
    <property type="molecule type" value="Transcribed_RNA"/>
</dbReference>
<proteinExistence type="predicted"/>
<accession>A0A0B6YJN3</accession>
<evidence type="ECO:0000313" key="1">
    <source>
        <dbReference type="EMBL" id="CEK56402.1"/>
    </source>
</evidence>
<sequence length="85" mass="9285">DDHVTASRLRDNMGVSGINSALKLEELKRMKEALVLKENIADDTLGDEEWSVISASNSVSLEEYSGKEKVVMSADCELITVVDEG</sequence>
<organism evidence="1">
    <name type="scientific">Arion vulgaris</name>
    <dbReference type="NCBI Taxonomy" id="1028688"/>
    <lineage>
        <taxon>Eukaryota</taxon>
        <taxon>Metazoa</taxon>
        <taxon>Spiralia</taxon>
        <taxon>Lophotrochozoa</taxon>
        <taxon>Mollusca</taxon>
        <taxon>Gastropoda</taxon>
        <taxon>Heterobranchia</taxon>
        <taxon>Euthyneura</taxon>
        <taxon>Panpulmonata</taxon>
        <taxon>Eupulmonata</taxon>
        <taxon>Stylommatophora</taxon>
        <taxon>Helicina</taxon>
        <taxon>Arionoidea</taxon>
        <taxon>Arionidae</taxon>
        <taxon>Arion</taxon>
    </lineage>
</organism>
<reference evidence="1" key="1">
    <citation type="submission" date="2014-12" db="EMBL/GenBank/DDBJ databases">
        <title>Insight into the proteome of Arion vulgaris.</title>
        <authorList>
            <person name="Aradska J."/>
            <person name="Bulat T."/>
            <person name="Smidak R."/>
            <person name="Sarate P."/>
            <person name="Gangsoo J."/>
            <person name="Sialana F."/>
            <person name="Bilban M."/>
            <person name="Lubec G."/>
        </authorList>
    </citation>
    <scope>NUCLEOTIDE SEQUENCE</scope>
    <source>
        <tissue evidence="1">Skin</tissue>
    </source>
</reference>
<gene>
    <name evidence="1" type="primary">ORF27557</name>
</gene>
<protein>
    <submittedName>
        <fullName evidence="1">Uncharacterized protein</fullName>
    </submittedName>
</protein>
<feature type="non-terminal residue" evidence="1">
    <location>
        <position position="1"/>
    </location>
</feature>
<dbReference type="AlphaFoldDB" id="A0A0B6YJN3"/>
<feature type="non-terminal residue" evidence="1">
    <location>
        <position position="85"/>
    </location>
</feature>
<name>A0A0B6YJN3_9EUPU</name>